<dbReference type="Proteomes" id="UP000466966">
    <property type="component" value="Unassembled WGS sequence"/>
</dbReference>
<dbReference type="SMART" id="SM00347">
    <property type="entry name" value="HTH_MARR"/>
    <property type="match status" value="1"/>
</dbReference>
<dbReference type="GO" id="GO:0006950">
    <property type="term" value="P:response to stress"/>
    <property type="evidence" value="ECO:0007669"/>
    <property type="project" value="TreeGrafter"/>
</dbReference>
<dbReference type="PROSITE" id="PS50995">
    <property type="entry name" value="HTH_MARR_2"/>
    <property type="match status" value="1"/>
</dbReference>
<dbReference type="AlphaFoldDB" id="A0A844Z2P7"/>
<protein>
    <submittedName>
        <fullName evidence="2">Winged helix DNA-binding protein</fullName>
    </submittedName>
</protein>
<dbReference type="GO" id="GO:0003700">
    <property type="term" value="F:DNA-binding transcription factor activity"/>
    <property type="evidence" value="ECO:0007669"/>
    <property type="project" value="InterPro"/>
</dbReference>
<gene>
    <name evidence="2" type="ORF">GRI99_15140</name>
</gene>
<dbReference type="InterPro" id="IPR000835">
    <property type="entry name" value="HTH_MarR-typ"/>
</dbReference>
<dbReference type="OrthoDB" id="582199at2"/>
<keyword evidence="3" id="KW-1185">Reference proteome</keyword>
<dbReference type="Pfam" id="PF01047">
    <property type="entry name" value="MarR"/>
    <property type="match status" value="1"/>
</dbReference>
<dbReference type="InterPro" id="IPR036390">
    <property type="entry name" value="WH_DNA-bd_sf"/>
</dbReference>
<dbReference type="SUPFAM" id="SSF46785">
    <property type="entry name" value="Winged helix' DNA-binding domain"/>
    <property type="match status" value="1"/>
</dbReference>
<dbReference type="InterPro" id="IPR036388">
    <property type="entry name" value="WH-like_DNA-bd_sf"/>
</dbReference>
<dbReference type="Gene3D" id="1.10.10.10">
    <property type="entry name" value="Winged helix-like DNA-binding domain superfamily/Winged helix DNA-binding domain"/>
    <property type="match status" value="1"/>
</dbReference>
<keyword evidence="2" id="KW-0238">DNA-binding</keyword>
<comment type="caution">
    <text evidence="2">The sequence shown here is derived from an EMBL/GenBank/DDBJ whole genome shotgun (WGS) entry which is preliminary data.</text>
</comment>
<evidence type="ECO:0000313" key="3">
    <source>
        <dbReference type="Proteomes" id="UP000466966"/>
    </source>
</evidence>
<evidence type="ECO:0000259" key="1">
    <source>
        <dbReference type="PROSITE" id="PS50995"/>
    </source>
</evidence>
<reference evidence="2 3" key="1">
    <citation type="submission" date="2019-12" db="EMBL/GenBank/DDBJ databases">
        <title>Genomic-based taxomic classification of the family Erythrobacteraceae.</title>
        <authorList>
            <person name="Xu L."/>
        </authorList>
    </citation>
    <scope>NUCLEOTIDE SEQUENCE [LARGE SCALE GENOMIC DNA]</scope>
    <source>
        <strain evidence="2 3">M0322</strain>
    </source>
</reference>
<name>A0A844Z2P7_9SPHN</name>
<dbReference type="RefSeq" id="WP_160772904.1">
    <property type="nucleotide sequence ID" value="NZ_WTYV01000007.1"/>
</dbReference>
<dbReference type="EMBL" id="WTYV01000007">
    <property type="protein sequence ID" value="MXO72964.1"/>
    <property type="molecule type" value="Genomic_DNA"/>
</dbReference>
<dbReference type="PRINTS" id="PR00598">
    <property type="entry name" value="HTHMARR"/>
</dbReference>
<accession>A0A844Z2P7</accession>
<dbReference type="PANTHER" id="PTHR33164">
    <property type="entry name" value="TRANSCRIPTIONAL REGULATOR, MARR FAMILY"/>
    <property type="match status" value="1"/>
</dbReference>
<dbReference type="InterPro" id="IPR039422">
    <property type="entry name" value="MarR/SlyA-like"/>
</dbReference>
<dbReference type="GO" id="GO:0003677">
    <property type="term" value="F:DNA binding"/>
    <property type="evidence" value="ECO:0007669"/>
    <property type="project" value="UniProtKB-KW"/>
</dbReference>
<feature type="domain" description="HTH marR-type" evidence="1">
    <location>
        <begin position="11"/>
        <end position="145"/>
    </location>
</feature>
<organism evidence="2 3">
    <name type="scientific">Alteraurantiacibacter buctensis</name>
    <dbReference type="NCBI Taxonomy" id="1503981"/>
    <lineage>
        <taxon>Bacteria</taxon>
        <taxon>Pseudomonadati</taxon>
        <taxon>Pseudomonadota</taxon>
        <taxon>Alphaproteobacteria</taxon>
        <taxon>Sphingomonadales</taxon>
        <taxon>Erythrobacteraceae</taxon>
        <taxon>Alteraurantiacibacter</taxon>
    </lineage>
</organism>
<dbReference type="PANTHER" id="PTHR33164:SF87">
    <property type="entry name" value="MULTIPLE ANTIBIOTIC RESISTANCE PROTEIN MARR"/>
    <property type="match status" value="1"/>
</dbReference>
<proteinExistence type="predicted"/>
<sequence>MSGETEFGPIAGHVGFQVHLTWRAIRKRMLLRSRRAKPSVPRGAFSIPLLIGYNPGISPRDLADALFLDQSKVALFLRELEAEDLITRTPSPEDGRKVHLSLTDKGRAYAEQSMLKSQTLEEPIAAILSEDEQRELVRLLIKVQQNL</sequence>
<evidence type="ECO:0000313" key="2">
    <source>
        <dbReference type="EMBL" id="MXO72964.1"/>
    </source>
</evidence>